<reference evidence="4" key="1">
    <citation type="submission" date="2022-01" db="UniProtKB">
        <authorList>
            <consortium name="EnsemblMetazoa"/>
        </authorList>
    </citation>
    <scope>IDENTIFICATION</scope>
</reference>
<sequence>MCVILFLTKSGKKVKFKWRRRSILLHIMQDCAEKLEEIEVCCEEEFRLERCKEIFHHMALIDAKYKKKMEQRLKIEAIEHSRMKNMARLKLLSKKEECFLEVVKSAKDSLKTGLDPNSHNYKTLLKKLILQGLCKLCETSVKIRCRGKDKQAVTDVMNQACVEFEALSKIKTTLKIDKKTSLPDNSYGGVIMVTENNKIMLNNSLGWKLEDVGRKMLPEMCKTLYNPEHDEEELYMQSMPLTTKKIFYSGKLHK</sequence>
<keyword evidence="5" id="KW-1185">Reference proteome</keyword>
<comment type="similarity">
    <text evidence="1">Belongs to the V-ATPase E subunit family.</text>
</comment>
<dbReference type="Gene3D" id="6.10.250.1620">
    <property type="match status" value="1"/>
</dbReference>
<dbReference type="GO" id="GO:0033178">
    <property type="term" value="C:proton-transporting two-sector ATPase complex, catalytic domain"/>
    <property type="evidence" value="ECO:0007669"/>
    <property type="project" value="InterPro"/>
</dbReference>
<protein>
    <submittedName>
        <fullName evidence="4">Uncharacterized protein</fullName>
    </submittedName>
</protein>
<evidence type="ECO:0000256" key="2">
    <source>
        <dbReference type="ARBA" id="ARBA00022448"/>
    </source>
</evidence>
<gene>
    <name evidence="4" type="primary">106671943</name>
</gene>
<dbReference type="SUPFAM" id="SSF160527">
    <property type="entry name" value="V-type ATPase subunit E-like"/>
    <property type="match status" value="1"/>
</dbReference>
<dbReference type="InterPro" id="IPR038495">
    <property type="entry name" value="ATPase_E_C"/>
</dbReference>
<evidence type="ECO:0000313" key="5">
    <source>
        <dbReference type="Proteomes" id="UP000494040"/>
    </source>
</evidence>
<evidence type="ECO:0000256" key="3">
    <source>
        <dbReference type="ARBA" id="ARBA00023065"/>
    </source>
</evidence>
<dbReference type="KEGG" id="clec:106671943"/>
<dbReference type="OMA" id="KIWCRES"/>
<dbReference type="InterPro" id="IPR002842">
    <property type="entry name" value="ATPase_V1_Esu"/>
</dbReference>
<dbReference type="AlphaFoldDB" id="A0A8I6S8A4"/>
<dbReference type="PANTHER" id="PTHR45715">
    <property type="entry name" value="ATPASE H+-TRANSPORTING V1 SUBUNIT E1A-RELATED"/>
    <property type="match status" value="1"/>
</dbReference>
<dbReference type="Gene3D" id="3.30.2320.30">
    <property type="entry name" value="ATP synthase, E subunit, C-terminal"/>
    <property type="match status" value="1"/>
</dbReference>
<dbReference type="Pfam" id="PF01991">
    <property type="entry name" value="vATP-synt_E"/>
    <property type="match status" value="1"/>
</dbReference>
<keyword evidence="3" id="KW-0406">Ion transport</keyword>
<name>A0A8I6S8A4_CIMLE</name>
<evidence type="ECO:0000256" key="1">
    <source>
        <dbReference type="ARBA" id="ARBA00005901"/>
    </source>
</evidence>
<dbReference type="GO" id="GO:0046961">
    <property type="term" value="F:proton-transporting ATPase activity, rotational mechanism"/>
    <property type="evidence" value="ECO:0007669"/>
    <property type="project" value="InterPro"/>
</dbReference>
<evidence type="ECO:0000313" key="4">
    <source>
        <dbReference type="EnsemblMetazoa" id="XP_014258432.1"/>
    </source>
</evidence>
<dbReference type="EnsemblMetazoa" id="XM_014402946.2">
    <property type="protein sequence ID" value="XP_014258432.1"/>
    <property type="gene ID" value="LOC106671943"/>
</dbReference>
<keyword evidence="2" id="KW-0813">Transport</keyword>
<organism evidence="4 5">
    <name type="scientific">Cimex lectularius</name>
    <name type="common">Bed bug</name>
    <name type="synonym">Acanthia lectularia</name>
    <dbReference type="NCBI Taxonomy" id="79782"/>
    <lineage>
        <taxon>Eukaryota</taxon>
        <taxon>Metazoa</taxon>
        <taxon>Ecdysozoa</taxon>
        <taxon>Arthropoda</taxon>
        <taxon>Hexapoda</taxon>
        <taxon>Insecta</taxon>
        <taxon>Pterygota</taxon>
        <taxon>Neoptera</taxon>
        <taxon>Paraneoptera</taxon>
        <taxon>Hemiptera</taxon>
        <taxon>Heteroptera</taxon>
        <taxon>Panheteroptera</taxon>
        <taxon>Cimicomorpha</taxon>
        <taxon>Cimicidae</taxon>
        <taxon>Cimex</taxon>
    </lineage>
</organism>
<accession>A0A8I6S8A4</accession>
<proteinExistence type="inferred from homology"/>
<dbReference type="Proteomes" id="UP000494040">
    <property type="component" value="Unassembled WGS sequence"/>
</dbReference>
<dbReference type="OrthoDB" id="6624133at2759"/>